<dbReference type="InterPro" id="IPR029071">
    <property type="entry name" value="Ubiquitin-like_domsf"/>
</dbReference>
<evidence type="ECO:0000256" key="3">
    <source>
        <dbReference type="ARBA" id="ARBA00023006"/>
    </source>
</evidence>
<name>A0ABX5BAJ8_CRYHO</name>
<evidence type="ECO:0000256" key="4">
    <source>
        <dbReference type="RuleBase" id="RU361201"/>
    </source>
</evidence>
<keyword evidence="2 4" id="KW-0833">Ubl conjugation pathway</keyword>
<dbReference type="PANTHER" id="PTHR13385">
    <property type="entry name" value="AUTOPHAGY PROTEIN 12"/>
    <property type="match status" value="1"/>
</dbReference>
<evidence type="ECO:0000313" key="5">
    <source>
        <dbReference type="EMBL" id="PPS93955.1"/>
    </source>
</evidence>
<dbReference type="Pfam" id="PF04110">
    <property type="entry name" value="APG12"/>
    <property type="match status" value="1"/>
</dbReference>
<keyword evidence="3 4" id="KW-0072">Autophagy</keyword>
<gene>
    <name evidence="5" type="ORF">GY17_00003108</name>
</gene>
<evidence type="ECO:0000256" key="1">
    <source>
        <dbReference type="ARBA" id="ARBA00022499"/>
    </source>
</evidence>
<dbReference type="PANTHER" id="PTHR13385:SF0">
    <property type="entry name" value="UBIQUITIN-LIKE PROTEIN ATG12"/>
    <property type="match status" value="1"/>
</dbReference>
<accession>A0ABX5BAJ8</accession>
<keyword evidence="6" id="KW-1185">Reference proteome</keyword>
<dbReference type="Proteomes" id="UP001429100">
    <property type="component" value="Unassembled WGS sequence"/>
</dbReference>
<dbReference type="SUPFAM" id="SSF54236">
    <property type="entry name" value="Ubiquitin-like"/>
    <property type="match status" value="1"/>
</dbReference>
<evidence type="ECO:0000256" key="2">
    <source>
        <dbReference type="ARBA" id="ARBA00022786"/>
    </source>
</evidence>
<reference evidence="5 6" key="2">
    <citation type="submission" date="2017-10" db="EMBL/GenBank/DDBJ databases">
        <title>Consistent, comparative and evidence-based genome annotation and re-annotation for the closely-related species, Cryptosporidium parvum, C. hominis and C. tyzzeri.</title>
        <authorList>
            <person name="Baptista R.P."/>
            <person name="Li Y."/>
            <person name="Sateriale A."/>
            <person name="Striepen B."/>
            <person name="Kissinger J.C."/>
        </authorList>
    </citation>
    <scope>NUCLEOTIDE SEQUENCE [LARGE SCALE GENOMIC DNA]</scope>
    <source>
        <strain evidence="5">30976</strain>
    </source>
</reference>
<comment type="similarity">
    <text evidence="4">Belongs to the ATG12 family.</text>
</comment>
<dbReference type="Gene3D" id="3.10.20.90">
    <property type="entry name" value="Phosphatidylinositol 3-kinase Catalytic Subunit, Chain A, domain 1"/>
    <property type="match status" value="1"/>
</dbReference>
<reference evidence="5 6" key="1">
    <citation type="submission" date="2014-11" db="EMBL/GenBank/DDBJ databases">
        <title>Comparative genomic analysis of Cryptosporidium hominis reveals occurrence of genetic recombination in virulent subtypes.</title>
        <authorList>
            <person name="Guo Y."/>
            <person name="Tang K."/>
            <person name="Frace M."/>
            <person name="Li N."/>
            <person name="Roellig D.M."/>
            <person name="Sammons S."/>
            <person name="Knipe K."/>
            <person name="Rowe L."/>
            <person name="Feng Y."/>
            <person name="Xiao L."/>
        </authorList>
    </citation>
    <scope>NUCLEOTIDE SEQUENCE [LARGE SCALE GENOMIC DNA]</scope>
    <source>
        <strain evidence="5">30976</strain>
    </source>
</reference>
<sequence length="94" mass="10885">MNQLDLIAKKLLEKREEKGKTPILSKNSWTINGNNTISDIINLLKDDIRTEEDIYLYINSSLEPNKDENISDLYMIFNKEGKLCISYSTKPSFL</sequence>
<protein>
    <recommendedName>
        <fullName evidence="4">Ubiquitin-like protein ATG12</fullName>
    </recommendedName>
</protein>
<proteinExistence type="inferred from homology"/>
<dbReference type="EMBL" id="JTAI01000005">
    <property type="protein sequence ID" value="PPS93955.1"/>
    <property type="molecule type" value="Genomic_DNA"/>
</dbReference>
<comment type="subunit">
    <text evidence="4">Forms a conjugate with ATG5.</text>
</comment>
<keyword evidence="1 4" id="KW-1017">Isopeptide bond</keyword>
<organism evidence="5 6">
    <name type="scientific">Cryptosporidium hominis</name>
    <dbReference type="NCBI Taxonomy" id="237895"/>
    <lineage>
        <taxon>Eukaryota</taxon>
        <taxon>Sar</taxon>
        <taxon>Alveolata</taxon>
        <taxon>Apicomplexa</taxon>
        <taxon>Conoidasida</taxon>
        <taxon>Coccidia</taxon>
        <taxon>Eucoccidiorida</taxon>
        <taxon>Eimeriorina</taxon>
        <taxon>Cryptosporidiidae</taxon>
        <taxon>Cryptosporidium</taxon>
    </lineage>
</organism>
<comment type="caution">
    <text evidence="5">The sequence shown here is derived from an EMBL/GenBank/DDBJ whole genome shotgun (WGS) entry which is preliminary data.</text>
</comment>
<evidence type="ECO:0000313" key="6">
    <source>
        <dbReference type="Proteomes" id="UP001429100"/>
    </source>
</evidence>
<dbReference type="InterPro" id="IPR007242">
    <property type="entry name" value="Atg12"/>
</dbReference>